<evidence type="ECO:0008006" key="3">
    <source>
        <dbReference type="Google" id="ProtNLM"/>
    </source>
</evidence>
<dbReference type="EMBL" id="FOZK01000003">
    <property type="protein sequence ID" value="SFS08152.1"/>
    <property type="molecule type" value="Genomic_DNA"/>
</dbReference>
<evidence type="ECO:0000313" key="2">
    <source>
        <dbReference type="Proteomes" id="UP000199062"/>
    </source>
</evidence>
<dbReference type="Proteomes" id="UP000199062">
    <property type="component" value="Unassembled WGS sequence"/>
</dbReference>
<gene>
    <name evidence="1" type="ORF">SAMN05216559_3364</name>
</gene>
<dbReference type="OrthoDB" id="269729at2157"/>
<keyword evidence="2" id="KW-1185">Reference proteome</keyword>
<accession>A0A1I6LXZ0</accession>
<sequence>MVRESNTYAYMFIRGGPDANDWGDGIDGPSGVEIDGRDILVTIRDQLGPTSEPDWDLAPSVERTCSGTARRLVVPGRDVTVTDVELGTQYPINSPTELPTGKFRLTSRGSRGITEQNRPATVHVRFDGPASVKPNNGSAVLSFWERTQVTVGHETSGSSFPAQMTVEPTVRGIASAVSHLSAAHHTTGPARSHPGFRDHPPLVRIGEETEIPSAVREDTPDAGLAVHVPESLDALFVAAPLAYYLGAHVFVDDARDAPRLTSPEADVDYQFDPLPAFQHQCAQLLRRVFFLDCQVRRVASCRDRALRRLQSQFGLDPAAVQSGRPAERLAHYLDVPPRELDPELPDWHLTTYVSPEPHHARSLPYLLDRLSLVYLPQASTLERSDLLQSTLNDAYPVRGAATPPDVVQPTLQAGHVHAWLASGTPIDAFKTSTRAFENQFQYRDRTNDRLRVSVVLNDDRMADEHGTVSDIYRDRAANLPIDVTVRERLPRGDLADVFESENDFVHYIGHCDDEGLRCPDGNLDVADLDTSRTQMFFLNACGSYEQGLELVEQGSVTGAVTFRTVLDGQAARVGTAFARLLVHGFSFERALSLARRRILMGKDYAVVGDGTYALLPSPKQPAVVWIREASDDEFVVRCEVVNARSNGARYRLPFGETPVLNGSTTEFRLSREELATALTETSVPVVYDDDVHWSDELVDRL</sequence>
<dbReference type="STRING" id="767519.SAMN05216559_3364"/>
<name>A0A1I6LXZ0_9EURY</name>
<protein>
    <recommendedName>
        <fullName evidence="3">CHAT domain-containing protein</fullName>
    </recommendedName>
</protein>
<evidence type="ECO:0000313" key="1">
    <source>
        <dbReference type="EMBL" id="SFS08152.1"/>
    </source>
</evidence>
<dbReference type="RefSeq" id="WP_143117732.1">
    <property type="nucleotide sequence ID" value="NZ_FOZK01000003.1"/>
</dbReference>
<reference evidence="1 2" key="1">
    <citation type="submission" date="2016-10" db="EMBL/GenBank/DDBJ databases">
        <authorList>
            <person name="de Groot N.N."/>
        </authorList>
    </citation>
    <scope>NUCLEOTIDE SEQUENCE [LARGE SCALE GENOMIC DNA]</scope>
    <source>
        <strain evidence="1 2">CGMCC 1.10457</strain>
    </source>
</reference>
<proteinExistence type="predicted"/>
<dbReference type="AlphaFoldDB" id="A0A1I6LXZ0"/>
<organism evidence="1 2">
    <name type="scientific">Halomicrobium zhouii</name>
    <dbReference type="NCBI Taxonomy" id="767519"/>
    <lineage>
        <taxon>Archaea</taxon>
        <taxon>Methanobacteriati</taxon>
        <taxon>Methanobacteriota</taxon>
        <taxon>Stenosarchaea group</taxon>
        <taxon>Halobacteria</taxon>
        <taxon>Halobacteriales</taxon>
        <taxon>Haloarculaceae</taxon>
        <taxon>Halomicrobium</taxon>
    </lineage>
</organism>